<dbReference type="PANTHER" id="PTHR12526">
    <property type="entry name" value="GLYCOSYLTRANSFERASE"/>
    <property type="match status" value="1"/>
</dbReference>
<dbReference type="EC" id="2.4.1.284" evidence="2"/>
<dbReference type="SUPFAM" id="SSF53756">
    <property type="entry name" value="UDP-Glycosyltransferase/glycogen phosphorylase"/>
    <property type="match status" value="1"/>
</dbReference>
<keyword evidence="2" id="KW-0328">Glycosyltransferase</keyword>
<evidence type="ECO:0000313" key="2">
    <source>
        <dbReference type="EMBL" id="QDT06280.1"/>
    </source>
</evidence>
<feature type="domain" description="Glycosyltransferase subfamily 4-like N-terminal" evidence="1">
    <location>
        <begin position="16"/>
        <end position="186"/>
    </location>
</feature>
<dbReference type="Proteomes" id="UP000318538">
    <property type="component" value="Chromosome"/>
</dbReference>
<dbReference type="RefSeq" id="WP_145172820.1">
    <property type="nucleotide sequence ID" value="NZ_CP036525.1"/>
</dbReference>
<keyword evidence="2" id="KW-0808">Transferase</keyword>
<dbReference type="GO" id="GO:0102318">
    <property type="term" value="F:2-deoxystreptamine glucosyltransferase activity"/>
    <property type="evidence" value="ECO:0007669"/>
    <property type="project" value="UniProtKB-EC"/>
</dbReference>
<dbReference type="Pfam" id="PF13692">
    <property type="entry name" value="Glyco_trans_1_4"/>
    <property type="match status" value="1"/>
</dbReference>
<gene>
    <name evidence="2" type="primary">kanF_2</name>
    <name evidence="2" type="ORF">K227x_46890</name>
</gene>
<sequence length="390" mass="43505" precursor="true">MKIIYHHRTRGDGAEGVHINEMIGAFRELEHEVEICCPRVANRPAGLKLGMTGISSKDSQGLLGWCRIAVRQIFEIAYNLISTPRLLTATLRIRPQLLYERYSCYHIAGPLVSRVLGVPIVLEVNSTYAGRFNRRRLAFPFICKAIEKWAFRNSTLIAVVSSPLRQCVLDRTEEKVPVLITPNAINERVIRSLESDPVANRATLGIGDSDIVIGFVGSLRRWHGVDMLTRKIPYILSQVPHSVFLIVGSGELESSLNAVKLRQGIGSRLVLTGGVDHDKVNALIDAMDIGLMPHSNDWGSPMKILEYMALGKLCIAPRLPPIEEILCDNETGLLFEAGDDDAFAGAIVYACENAERRKRIGKTAREFVLAQRKWTDNARMILTRLSEIKK</sequence>
<dbReference type="Pfam" id="PF13439">
    <property type="entry name" value="Glyco_transf_4"/>
    <property type="match status" value="1"/>
</dbReference>
<proteinExistence type="predicted"/>
<protein>
    <submittedName>
        <fullName evidence="2">2-deoxystreptamine glucosyltransferase</fullName>
        <ecNumber evidence="2">2.4.1.284</ecNumber>
    </submittedName>
</protein>
<keyword evidence="3" id="KW-1185">Reference proteome</keyword>
<dbReference type="InterPro" id="IPR028098">
    <property type="entry name" value="Glyco_trans_4-like_N"/>
</dbReference>
<dbReference type="EMBL" id="CP036525">
    <property type="protein sequence ID" value="QDT06280.1"/>
    <property type="molecule type" value="Genomic_DNA"/>
</dbReference>
<reference evidence="2 3" key="1">
    <citation type="submission" date="2019-02" db="EMBL/GenBank/DDBJ databases">
        <title>Deep-cultivation of Planctomycetes and their phenomic and genomic characterization uncovers novel biology.</title>
        <authorList>
            <person name="Wiegand S."/>
            <person name="Jogler M."/>
            <person name="Boedeker C."/>
            <person name="Pinto D."/>
            <person name="Vollmers J."/>
            <person name="Rivas-Marin E."/>
            <person name="Kohn T."/>
            <person name="Peeters S.H."/>
            <person name="Heuer A."/>
            <person name="Rast P."/>
            <person name="Oberbeckmann S."/>
            <person name="Bunk B."/>
            <person name="Jeske O."/>
            <person name="Meyerdierks A."/>
            <person name="Storesund J.E."/>
            <person name="Kallscheuer N."/>
            <person name="Luecker S."/>
            <person name="Lage O.M."/>
            <person name="Pohl T."/>
            <person name="Merkel B.J."/>
            <person name="Hornburger P."/>
            <person name="Mueller R.-W."/>
            <person name="Bruemmer F."/>
            <person name="Labrenz M."/>
            <person name="Spormann A.M."/>
            <person name="Op den Camp H."/>
            <person name="Overmann J."/>
            <person name="Amann R."/>
            <person name="Jetten M.S.M."/>
            <person name="Mascher T."/>
            <person name="Medema M.H."/>
            <person name="Devos D.P."/>
            <person name="Kaster A.-K."/>
            <person name="Ovreas L."/>
            <person name="Rohde M."/>
            <person name="Galperin M.Y."/>
            <person name="Jogler C."/>
        </authorList>
    </citation>
    <scope>NUCLEOTIDE SEQUENCE [LARGE SCALE GENOMIC DNA]</scope>
    <source>
        <strain evidence="2 3">K22_7</strain>
    </source>
</reference>
<dbReference type="KEGG" id="rlc:K227x_46890"/>
<evidence type="ECO:0000259" key="1">
    <source>
        <dbReference type="Pfam" id="PF13439"/>
    </source>
</evidence>
<organism evidence="2 3">
    <name type="scientific">Rubripirellula lacrimiformis</name>
    <dbReference type="NCBI Taxonomy" id="1930273"/>
    <lineage>
        <taxon>Bacteria</taxon>
        <taxon>Pseudomonadati</taxon>
        <taxon>Planctomycetota</taxon>
        <taxon>Planctomycetia</taxon>
        <taxon>Pirellulales</taxon>
        <taxon>Pirellulaceae</taxon>
        <taxon>Rubripirellula</taxon>
    </lineage>
</organism>
<dbReference type="Gene3D" id="3.40.50.2000">
    <property type="entry name" value="Glycogen Phosphorylase B"/>
    <property type="match status" value="2"/>
</dbReference>
<dbReference type="OrthoDB" id="9813214at2"/>
<name>A0A517NGM4_9BACT</name>
<accession>A0A517NGM4</accession>
<dbReference type="AlphaFoldDB" id="A0A517NGM4"/>
<evidence type="ECO:0000313" key="3">
    <source>
        <dbReference type="Proteomes" id="UP000318538"/>
    </source>
</evidence>